<organism evidence="2 3">
    <name type="scientific">Nostoc parmelioides FACHB-3921</name>
    <dbReference type="NCBI Taxonomy" id="2692909"/>
    <lineage>
        <taxon>Bacteria</taxon>
        <taxon>Bacillati</taxon>
        <taxon>Cyanobacteriota</taxon>
        <taxon>Cyanophyceae</taxon>
        <taxon>Nostocales</taxon>
        <taxon>Nostocaceae</taxon>
        <taxon>Nostoc</taxon>
    </lineage>
</organism>
<accession>A0ABR8BF14</accession>
<protein>
    <recommendedName>
        <fullName evidence="1">UPF0284 protein H6G14_14320</fullName>
    </recommendedName>
</protein>
<dbReference type="InterPro" id="IPR003200">
    <property type="entry name" value="Nict_dMeBzImd_PRibTrfase"/>
</dbReference>
<dbReference type="InterPro" id="IPR002805">
    <property type="entry name" value="Nict_dMeBzImd_PRibTrfase_arc"/>
</dbReference>
<dbReference type="CDD" id="cd02439">
    <property type="entry name" value="DMB-PRT_CobT"/>
    <property type="match status" value="1"/>
</dbReference>
<dbReference type="NCBIfam" id="NF003373">
    <property type="entry name" value="PRK04447.1-6"/>
    <property type="match status" value="1"/>
</dbReference>
<dbReference type="RefSeq" id="WP_190568057.1">
    <property type="nucleotide sequence ID" value="NZ_JACJQL010000018.1"/>
</dbReference>
<dbReference type="HAMAP" id="MF_01086">
    <property type="entry name" value="UPF0284"/>
    <property type="match status" value="1"/>
</dbReference>
<name>A0ABR8BF14_9NOSO</name>
<dbReference type="Gene3D" id="3.40.50.10210">
    <property type="match status" value="1"/>
</dbReference>
<keyword evidence="2" id="KW-0328">Glycosyltransferase</keyword>
<dbReference type="Proteomes" id="UP000621307">
    <property type="component" value="Unassembled WGS sequence"/>
</dbReference>
<evidence type="ECO:0000256" key="1">
    <source>
        <dbReference type="HAMAP-Rule" id="MF_01086"/>
    </source>
</evidence>
<dbReference type="PANTHER" id="PTHR38811">
    <property type="match status" value="1"/>
</dbReference>
<dbReference type="PANTHER" id="PTHR38811:SF1">
    <property type="entry name" value="UPF0284 PROTEIN SLL1500"/>
    <property type="match status" value="1"/>
</dbReference>
<comment type="caution">
    <text evidence="2">The sequence shown here is derived from an EMBL/GenBank/DDBJ whole genome shotgun (WGS) entry which is preliminary data.</text>
</comment>
<evidence type="ECO:0000313" key="3">
    <source>
        <dbReference type="Proteomes" id="UP000621307"/>
    </source>
</evidence>
<comment type="similarity">
    <text evidence="1">Belongs to the UPF0284 family.</text>
</comment>
<reference evidence="2 3" key="1">
    <citation type="journal article" date="2020" name="ISME J.">
        <title>Comparative genomics reveals insights into cyanobacterial evolution and habitat adaptation.</title>
        <authorList>
            <person name="Chen M.Y."/>
            <person name="Teng W.K."/>
            <person name="Zhao L."/>
            <person name="Hu C.X."/>
            <person name="Zhou Y.K."/>
            <person name="Han B.P."/>
            <person name="Song L.R."/>
            <person name="Shu W.S."/>
        </authorList>
    </citation>
    <scope>NUCLEOTIDE SEQUENCE [LARGE SCALE GENOMIC DNA]</scope>
    <source>
        <strain evidence="2 3">FACHB-3921</strain>
    </source>
</reference>
<gene>
    <name evidence="2" type="ORF">H6G14_14320</name>
</gene>
<keyword evidence="3" id="KW-1185">Reference proteome</keyword>
<sequence length="419" mass="44670">MTIRIYTQLEQGEAWLRRYSDRLPLFTCILGFTETGLIPGISAAGRTPEDRKYTACADAEFLYYGAEHQPQYPLPPLTAGASPVLISRAVIEALKIPIYLFNAGLPQSPAIPAIDLGGCPAKCLSTGAAMELTTVEHLLKQGLLWGERLAAEVPEAYVILSECVVGGTTTALAILTGLGINAAGKVNSSHPVCNHEQKWQVVHQGLEAGKEAGGQGGQGEKLLQDFPLIPNPQSPIPNPQSPIPITPYPQRGPHLPQSPIDPLKLVAAVGDPMQIVVAGMAIAASRGCGVMLAGGTQMLAVYALASAIAQTYNLFWQPTAVVVGTTRWVAEDSTGGTVELALNIGKNSQYLQMTTPSLLATQLSFSDSQYPQLQAYEQGFVKEGVGAGAACIAANLYKNWQQHQLLQAIENQIQRLLAR</sequence>
<dbReference type="SUPFAM" id="SSF52733">
    <property type="entry name" value="Nicotinate mononucleotide:5,6-dimethylbenzimidazole phosphoribosyltransferase (CobT)"/>
    <property type="match status" value="2"/>
</dbReference>
<dbReference type="EMBL" id="JACJQL010000018">
    <property type="protein sequence ID" value="MBD2252471.1"/>
    <property type="molecule type" value="Genomic_DNA"/>
</dbReference>
<evidence type="ECO:0000313" key="2">
    <source>
        <dbReference type="EMBL" id="MBD2252471.1"/>
    </source>
</evidence>
<dbReference type="GO" id="GO:0016757">
    <property type="term" value="F:glycosyltransferase activity"/>
    <property type="evidence" value="ECO:0007669"/>
    <property type="project" value="UniProtKB-KW"/>
</dbReference>
<dbReference type="InterPro" id="IPR036087">
    <property type="entry name" value="Nict_dMeBzImd_PRibTrfase_sf"/>
</dbReference>
<keyword evidence="2" id="KW-0808">Transferase</keyword>
<proteinExistence type="inferred from homology"/>